<dbReference type="SUPFAM" id="SSF48371">
    <property type="entry name" value="ARM repeat"/>
    <property type="match status" value="1"/>
</dbReference>
<dbReference type="Pfam" id="PF01369">
    <property type="entry name" value="Sec7"/>
    <property type="match status" value="1"/>
</dbReference>
<evidence type="ECO:0000313" key="3">
    <source>
        <dbReference type="EMBL" id="KAK1933367.1"/>
    </source>
</evidence>
<feature type="domain" description="SEC7" evidence="2">
    <location>
        <begin position="525"/>
        <end position="850"/>
    </location>
</feature>
<dbReference type="GO" id="GO:0032012">
    <property type="term" value="P:regulation of ARF protein signal transduction"/>
    <property type="evidence" value="ECO:0007669"/>
    <property type="project" value="InterPro"/>
</dbReference>
<dbReference type="SMART" id="SM00222">
    <property type="entry name" value="Sec7"/>
    <property type="match status" value="1"/>
</dbReference>
<sequence>MNMTDHRWNQGDMPRRIEVVKLEAYHVLSALKDHIRNNAATTSLVPVLGADTTVGRALQEASLTRDFKFLIVKGVPSEDIFTHMDHIRPFLEVMKNCDSKQSKLIILCAEAISKFTQCEAAKFSHKNTANVINETFEELLALFSTNVEPKEDLLTLKILKTLRDILHSRGGNLITNDNICVMFKMIATLLTARHRNTAMRKLIHDEVVNLLHGSLGQYGVHATKMLKSKTLSRRLSSTFIFISLLLEQKTTPSPFNFYVEDSFLSPEDKEIVTRFRNDIALLAQNVIAFPSLWNEFCSDVCVVGLETLNQAMELGSLNQRQYSTVLPIVQVFITNSIYRLCFTESLSLYSLVLRALKNTFSCFRTQMKAQVEVLLTHIIASVVNHVHGTKTYSFNKDIIEMNMEFIVDICHDTQLITEIYANYDCDVRCTNLSDVLIKGILTCLASSQEYDTALKSEEQVKSKGAPTKGTTRRRASSGLTKVSADATSALNFEYMALNAIQGILRALANNMLETARMSQTLEDSNLAKQKKWKDKLRMAANMFNASKLGDDWIPLIKELELLPKEHTPKDIAVFLKCMPDLDLKKVGEYLGTHKNAEFMDQVRSQFAKLHNFRGLPLVMAIRLFLSSFRLPGESQQIERIIEVFAVTYFESQPLVDETADKDAVESKDKDIPDNKRPRWVVQENVFWQLNFTSFGIANVGTINDHIANDNENPLERFKKQFMDNEIENILTNERTSLISEAIKDEALLSGMKLTYVKTSMAMEDDPKLAKLKDPAAVQGTIKPGFAYVANSDVIFVLSYSIIMLNTDLHNTQIKRKMKLDDFVRNNKGINNGKNLPFDFLEDIYNTIKHHEIKLHKAANQNEMVQYDNFFWIDHVLHRQRFMGSFNTNTSEDNFDIKRGLFHLLYRNNFTKALNNTFLNAQSLPSLKRCIRILWLMMRVGILFGRHDVVNQIFQMTSINVADSLGYKCQLSLAFMLTAMAVASDMFDKKSWTKVMDTIIRLYYLNLLPLSFAALDIDPHVYGNCTAITDNVIPPTVRFKRNSDSRRGVSWLGGWTNFIAFSKPVNANSVEETDDIYCDFDEPSKLQSDTPEKQQNQQQFLFLFDVQSGCETTIGNPYFNVELLKQGVSPIASKEDSDAINEVTQAFSNDMDKEELLPQVLAYMNLRLAFLNIYNIKRLFTGVTTNVTSSTYICFMQVVWGRILETAIKERERFDNGENTSGTTVHQGQAAQPLSKVEYSYSQAGALLEPWQKEITQFKTTVEPVLFLGVFTKSCIVILERTLYALKQNDNRVDVDTDTKFRATLIILVKCFHLLGATMIQSEALEHIPNPDEVLNTLGVVQGDTLYDRLCKDDSLALSEETTEKIAKAISHDTVLSSYFCIMLLKLVLWLTENADIDVAVPISPRSEVDPEYTRGQIHEEGQQQSNSNTDAEIEIKWSDISISLSAWLLHILIHVDNEVLYTHIDPIVEILSTTASTHGIMANEYYVKVIMAAVQRVTNRNIHFSKKADGGSVGPARPRKVVSIIGSVLQPLLHNARLRQVLNTHEIIQYVVQTLISVAIINGGQDSPRNGDCNQGLLAIQLLVEMKSFGTNPENDELLWLYAIHALTIICTVGPKSIYVEGMKALTKLLLKERAPTGKCNKIAQVLRIFDYMLAPSLTNKLQYPLLYARMLMPLSQISPAKVAPQGTIWEIESPFRKSNTEKTIWMQNVLLEYIVSYNNKDIEDLNSRKAKMTNLICQYMLANLPILISMELEKGEAEVIKAAASNLECLLYSSDDEACSDVCIKRFITLTNYVLNVIILSNGEHYTDTSSDTYLESLKNFLLVLLTAPELKAATDTCLEHFKNDVELKECLKHVRDCVDMQHASAGEYVMTSLVAHIFSTSDFLKDLFLDILRVVFFATPHEEDSAEEKEDEAS</sequence>
<reference evidence="3" key="1">
    <citation type="journal article" date="2014" name="Nucleic Acids Res.">
        <title>The evolutionary dynamics of variant antigen genes in Babesia reveal a history of genomic innovation underlying host-parasite interaction.</title>
        <authorList>
            <person name="Jackson A.P."/>
            <person name="Otto T.D."/>
            <person name="Darby A."/>
            <person name="Ramaprasad A."/>
            <person name="Xia D."/>
            <person name="Echaide I.E."/>
            <person name="Farber M."/>
            <person name="Gahlot S."/>
            <person name="Gamble J."/>
            <person name="Gupta D."/>
            <person name="Gupta Y."/>
            <person name="Jackson L."/>
            <person name="Malandrin L."/>
            <person name="Malas T.B."/>
            <person name="Moussa E."/>
            <person name="Nair M."/>
            <person name="Reid A.J."/>
            <person name="Sanders M."/>
            <person name="Sharma J."/>
            <person name="Tracey A."/>
            <person name="Quail M.A."/>
            <person name="Weir W."/>
            <person name="Wastling J.M."/>
            <person name="Hall N."/>
            <person name="Willadsen P."/>
            <person name="Lingelbach K."/>
            <person name="Shiels B."/>
            <person name="Tait A."/>
            <person name="Berriman M."/>
            <person name="Allred D.R."/>
            <person name="Pain A."/>
        </authorList>
    </citation>
    <scope>NUCLEOTIDE SEQUENCE</scope>
    <source>
        <strain evidence="3">1802A</strain>
    </source>
</reference>
<dbReference type="InterPro" id="IPR035999">
    <property type="entry name" value="Sec7_dom_sf"/>
</dbReference>
<dbReference type="GO" id="GO:0005085">
    <property type="term" value="F:guanyl-nucleotide exchange factor activity"/>
    <property type="evidence" value="ECO:0007669"/>
    <property type="project" value="InterPro"/>
</dbReference>
<dbReference type="Pfam" id="PF12783">
    <property type="entry name" value="Sec7-like_HUS"/>
    <property type="match status" value="1"/>
</dbReference>
<dbReference type="InterPro" id="IPR032691">
    <property type="entry name" value="Mon2/Sec7/BIG1-like_HUS"/>
</dbReference>
<dbReference type="Gene3D" id="1.10.220.20">
    <property type="match status" value="1"/>
</dbReference>
<evidence type="ECO:0000313" key="4">
    <source>
        <dbReference type="Proteomes" id="UP001195914"/>
    </source>
</evidence>
<keyword evidence="4" id="KW-1185">Reference proteome</keyword>
<feature type="region of interest" description="Disordered" evidence="1">
    <location>
        <begin position="457"/>
        <end position="479"/>
    </location>
</feature>
<comment type="caution">
    <text evidence="3">The sequence shown here is derived from an EMBL/GenBank/DDBJ whole genome shotgun (WGS) entry which is preliminary data.</text>
</comment>
<dbReference type="InterPro" id="IPR023394">
    <property type="entry name" value="Sec7_C_sf"/>
</dbReference>
<dbReference type="Gene3D" id="1.10.1000.11">
    <property type="entry name" value="Arf Nucleotide-binding Site Opener,domain 2"/>
    <property type="match status" value="1"/>
</dbReference>
<dbReference type="InterPro" id="IPR016024">
    <property type="entry name" value="ARM-type_fold"/>
</dbReference>
<dbReference type="InterPro" id="IPR000904">
    <property type="entry name" value="Sec7_dom"/>
</dbReference>
<dbReference type="EMBL" id="JAHBMH010000073">
    <property type="protein sequence ID" value="KAK1933367.1"/>
    <property type="molecule type" value="Genomic_DNA"/>
</dbReference>
<dbReference type="PROSITE" id="PS50190">
    <property type="entry name" value="SEC7"/>
    <property type="match status" value="1"/>
</dbReference>
<proteinExistence type="predicted"/>
<reference evidence="3" key="2">
    <citation type="submission" date="2021-05" db="EMBL/GenBank/DDBJ databases">
        <authorList>
            <person name="Pain A."/>
        </authorList>
    </citation>
    <scope>NUCLEOTIDE SEQUENCE</scope>
    <source>
        <strain evidence="3">1802A</strain>
    </source>
</reference>
<protein>
    <submittedName>
        <fullName evidence="3">Sec7 domain containing protein</fullName>
    </submittedName>
</protein>
<gene>
    <name evidence="3" type="ORF">X943_003356</name>
</gene>
<evidence type="ECO:0000256" key="1">
    <source>
        <dbReference type="SAM" id="MobiDB-lite"/>
    </source>
</evidence>
<dbReference type="SUPFAM" id="SSF48425">
    <property type="entry name" value="Sec7 domain"/>
    <property type="match status" value="1"/>
</dbReference>
<evidence type="ECO:0000259" key="2">
    <source>
        <dbReference type="PROSITE" id="PS50190"/>
    </source>
</evidence>
<organism evidence="3 4">
    <name type="scientific">Babesia divergens</name>
    <dbReference type="NCBI Taxonomy" id="32595"/>
    <lineage>
        <taxon>Eukaryota</taxon>
        <taxon>Sar</taxon>
        <taxon>Alveolata</taxon>
        <taxon>Apicomplexa</taxon>
        <taxon>Aconoidasida</taxon>
        <taxon>Piroplasmida</taxon>
        <taxon>Babesiidae</taxon>
        <taxon>Babesia</taxon>
    </lineage>
</organism>
<dbReference type="Proteomes" id="UP001195914">
    <property type="component" value="Unassembled WGS sequence"/>
</dbReference>
<accession>A0AAD9LF87</accession>
<name>A0AAD9LF87_BABDI</name>
<dbReference type="PANTHER" id="PTHR10663">
    <property type="entry name" value="GUANYL-NUCLEOTIDE EXCHANGE FACTOR"/>
    <property type="match status" value="1"/>
</dbReference>